<evidence type="ECO:0000313" key="11">
    <source>
        <dbReference type="Proteomes" id="UP000007486"/>
    </source>
</evidence>
<dbReference type="PANTHER" id="PTHR21299:SF2">
    <property type="entry name" value="CYTIDYLATE KINASE"/>
    <property type="match status" value="1"/>
</dbReference>
<keyword evidence="8" id="KW-0963">Cytoplasm</keyword>
<evidence type="ECO:0000256" key="5">
    <source>
        <dbReference type="ARBA" id="ARBA00022840"/>
    </source>
</evidence>
<dbReference type="InterPro" id="IPR003136">
    <property type="entry name" value="Cytidylate_kin"/>
</dbReference>
<comment type="similarity">
    <text evidence="1 8">Belongs to the cytidylate kinase family. Type 1 subfamily.</text>
</comment>
<dbReference type="EC" id="2.7.4.25" evidence="8"/>
<accession>F0R5W0</accession>
<dbReference type="GO" id="GO:0005524">
    <property type="term" value="F:ATP binding"/>
    <property type="evidence" value="ECO:0007669"/>
    <property type="project" value="UniProtKB-UniRule"/>
</dbReference>
<dbReference type="HOGENOM" id="CLU_079959_0_2_10"/>
<organism evidence="10 11">
    <name type="scientific">Phocaeicola salanitronis (strain DSM 18170 / JCM 13657 / CCUG 60908 / BL78)</name>
    <name type="common">Bacteroides salanitronis</name>
    <dbReference type="NCBI Taxonomy" id="667015"/>
    <lineage>
        <taxon>Bacteria</taxon>
        <taxon>Pseudomonadati</taxon>
        <taxon>Bacteroidota</taxon>
        <taxon>Bacteroidia</taxon>
        <taxon>Bacteroidales</taxon>
        <taxon>Bacteroidaceae</taxon>
        <taxon>Phocaeicola</taxon>
    </lineage>
</organism>
<dbReference type="NCBIfam" id="TIGR00017">
    <property type="entry name" value="cmk"/>
    <property type="match status" value="1"/>
</dbReference>
<keyword evidence="4 8" id="KW-0418">Kinase</keyword>
<sequence>MCISLWIYLRGPVQIVACTTESIRIEVYNRTANAKPIARIYVSINSTCPLLDFYPEKLLSLKPNYKVQEKMKKITIAIDGFSSCGKSTMAKDLAKEIGYIYIDSGAMYRAVTLYCIEHNLFGPDGEIKTDELKQDIDKIHISFRLDPVTSLPRTCLNGNDVEERIRTLEVSSKVSPIATLGFVREALVRQQQELGKEKGIVMDGRDIGTTVFPDAELKIFVTASPAIRAQRRYDELRAKGQPASYEDILHNVEERDRIDQSREVSPLRKADDAILLDNSHMTITEQKEWLINQFKRAAQ</sequence>
<comment type="catalytic activity">
    <reaction evidence="7 8">
        <text>CMP + ATP = CDP + ADP</text>
        <dbReference type="Rhea" id="RHEA:11600"/>
        <dbReference type="ChEBI" id="CHEBI:30616"/>
        <dbReference type="ChEBI" id="CHEBI:58069"/>
        <dbReference type="ChEBI" id="CHEBI:60377"/>
        <dbReference type="ChEBI" id="CHEBI:456216"/>
        <dbReference type="EC" id="2.7.4.25"/>
    </reaction>
</comment>
<dbReference type="STRING" id="667015.Bacsa_3341"/>
<evidence type="ECO:0000256" key="4">
    <source>
        <dbReference type="ARBA" id="ARBA00022777"/>
    </source>
</evidence>
<name>F0R5W0_PHOSB</name>
<dbReference type="GO" id="GO:0036430">
    <property type="term" value="F:CMP kinase activity"/>
    <property type="evidence" value="ECO:0007669"/>
    <property type="project" value="RHEA"/>
</dbReference>
<keyword evidence="3 8" id="KW-0547">Nucleotide-binding</keyword>
<dbReference type="KEGG" id="bsa:Bacsa_3341"/>
<dbReference type="InterPro" id="IPR011994">
    <property type="entry name" value="Cytidylate_kinase_dom"/>
</dbReference>
<gene>
    <name evidence="8" type="primary">cmk</name>
    <name evidence="10" type="ordered locus">Bacsa_3341</name>
</gene>
<evidence type="ECO:0000259" key="9">
    <source>
        <dbReference type="Pfam" id="PF02224"/>
    </source>
</evidence>
<dbReference type="PANTHER" id="PTHR21299">
    <property type="entry name" value="CYTIDYLATE KINASE/PANTOATE-BETA-ALANINE LIGASE"/>
    <property type="match status" value="1"/>
</dbReference>
<evidence type="ECO:0000256" key="6">
    <source>
        <dbReference type="ARBA" id="ARBA00047615"/>
    </source>
</evidence>
<dbReference type="AlphaFoldDB" id="F0R5W0"/>
<dbReference type="CDD" id="cd02020">
    <property type="entry name" value="CMPK"/>
    <property type="match status" value="1"/>
</dbReference>
<evidence type="ECO:0000313" key="10">
    <source>
        <dbReference type="EMBL" id="ADY37866.1"/>
    </source>
</evidence>
<evidence type="ECO:0000256" key="7">
    <source>
        <dbReference type="ARBA" id="ARBA00048478"/>
    </source>
</evidence>
<dbReference type="InterPro" id="IPR027417">
    <property type="entry name" value="P-loop_NTPase"/>
</dbReference>
<reference evidence="10 11" key="1">
    <citation type="journal article" date="2011" name="Stand. Genomic Sci.">
        <title>Complete genome sequence of Bacteroides salanitronis type strain (BL78).</title>
        <authorList>
            <person name="Gronow S."/>
            <person name="Held B."/>
            <person name="Lucas S."/>
            <person name="Lapidus A."/>
            <person name="Del Rio T.G."/>
            <person name="Nolan M."/>
            <person name="Tice H."/>
            <person name="Deshpande S."/>
            <person name="Cheng J.F."/>
            <person name="Pitluck S."/>
            <person name="Liolios K."/>
            <person name="Pagani I."/>
            <person name="Ivanova N."/>
            <person name="Mavromatis K."/>
            <person name="Pati A."/>
            <person name="Tapia R."/>
            <person name="Han C."/>
            <person name="Goodwin L."/>
            <person name="Chen A."/>
            <person name="Palaniappan K."/>
            <person name="Land M."/>
            <person name="Hauser L."/>
            <person name="Chang Y.J."/>
            <person name="Jeffries C.D."/>
            <person name="Brambilla E.M."/>
            <person name="Rohde M."/>
            <person name="Goker M."/>
            <person name="Detter J.C."/>
            <person name="Woyke T."/>
            <person name="Bristow J."/>
            <person name="Markowitz V."/>
            <person name="Hugenholtz P."/>
            <person name="Kyrpides N.C."/>
            <person name="Klenk H.P."/>
            <person name="Eisen J.A."/>
        </authorList>
    </citation>
    <scope>NUCLEOTIDE SEQUENCE [LARGE SCALE GENOMIC DNA]</scope>
    <source>
        <strain evidence="10 11">DSM 18170</strain>
    </source>
</reference>
<comment type="catalytic activity">
    <reaction evidence="6 8">
        <text>dCMP + ATP = dCDP + ADP</text>
        <dbReference type="Rhea" id="RHEA:25094"/>
        <dbReference type="ChEBI" id="CHEBI:30616"/>
        <dbReference type="ChEBI" id="CHEBI:57566"/>
        <dbReference type="ChEBI" id="CHEBI:58593"/>
        <dbReference type="ChEBI" id="CHEBI:456216"/>
        <dbReference type="EC" id="2.7.4.25"/>
    </reaction>
</comment>
<feature type="binding site" evidence="8">
    <location>
        <begin position="80"/>
        <end position="88"/>
    </location>
    <ligand>
        <name>ATP</name>
        <dbReference type="ChEBI" id="CHEBI:30616"/>
    </ligand>
</feature>
<dbReference type="GO" id="GO:0036431">
    <property type="term" value="F:dCMP kinase activity"/>
    <property type="evidence" value="ECO:0007669"/>
    <property type="project" value="InterPro"/>
</dbReference>
<comment type="subcellular location">
    <subcellularLocation>
        <location evidence="8">Cytoplasm</location>
    </subcellularLocation>
</comment>
<dbReference type="EMBL" id="CP002530">
    <property type="protein sequence ID" value="ADY37866.1"/>
    <property type="molecule type" value="Genomic_DNA"/>
</dbReference>
<dbReference type="GO" id="GO:0005829">
    <property type="term" value="C:cytosol"/>
    <property type="evidence" value="ECO:0007669"/>
    <property type="project" value="TreeGrafter"/>
</dbReference>
<dbReference type="Gene3D" id="3.40.50.300">
    <property type="entry name" value="P-loop containing nucleotide triphosphate hydrolases"/>
    <property type="match status" value="1"/>
</dbReference>
<evidence type="ECO:0000256" key="1">
    <source>
        <dbReference type="ARBA" id="ARBA00009427"/>
    </source>
</evidence>
<dbReference type="HAMAP" id="MF_00238">
    <property type="entry name" value="Cytidyl_kinase_type1"/>
    <property type="match status" value="1"/>
</dbReference>
<dbReference type="GO" id="GO:0015949">
    <property type="term" value="P:nucleobase-containing small molecule interconversion"/>
    <property type="evidence" value="ECO:0007669"/>
    <property type="project" value="TreeGrafter"/>
</dbReference>
<keyword evidence="11" id="KW-1185">Reference proteome</keyword>
<keyword evidence="5 8" id="KW-0067">ATP-binding</keyword>
<evidence type="ECO:0000256" key="2">
    <source>
        <dbReference type="ARBA" id="ARBA00022679"/>
    </source>
</evidence>
<evidence type="ECO:0000256" key="8">
    <source>
        <dbReference type="HAMAP-Rule" id="MF_00238"/>
    </source>
</evidence>
<dbReference type="Proteomes" id="UP000007486">
    <property type="component" value="Chromosome"/>
</dbReference>
<protein>
    <recommendedName>
        <fullName evidence="8">Cytidylate kinase</fullName>
        <shortName evidence="8">CK</shortName>
        <ecNumber evidence="8">2.7.4.25</ecNumber>
    </recommendedName>
    <alternativeName>
        <fullName evidence="8">Cytidine monophosphate kinase</fullName>
        <shortName evidence="8">CMP kinase</shortName>
    </alternativeName>
</protein>
<feature type="domain" description="Cytidylate kinase" evidence="9">
    <location>
        <begin position="76"/>
        <end position="295"/>
    </location>
</feature>
<evidence type="ECO:0000256" key="3">
    <source>
        <dbReference type="ARBA" id="ARBA00022741"/>
    </source>
</evidence>
<dbReference type="Pfam" id="PF02224">
    <property type="entry name" value="Cytidylate_kin"/>
    <property type="match status" value="1"/>
</dbReference>
<proteinExistence type="inferred from homology"/>
<dbReference type="SUPFAM" id="SSF52540">
    <property type="entry name" value="P-loop containing nucleoside triphosphate hydrolases"/>
    <property type="match status" value="1"/>
</dbReference>
<keyword evidence="2 8" id="KW-0808">Transferase</keyword>
<dbReference type="eggNOG" id="COG0283">
    <property type="taxonomic scope" value="Bacteria"/>
</dbReference>
<dbReference type="GO" id="GO:0006220">
    <property type="term" value="P:pyrimidine nucleotide metabolic process"/>
    <property type="evidence" value="ECO:0007669"/>
    <property type="project" value="UniProtKB-UniRule"/>
</dbReference>